<dbReference type="EMBL" id="PDDY01000004">
    <property type="protein sequence ID" value="PEH36457.1"/>
    <property type="molecule type" value="Genomic_DNA"/>
</dbReference>
<protein>
    <submittedName>
        <fullName evidence="1">Uncharacterized protein</fullName>
    </submittedName>
</protein>
<dbReference type="Proteomes" id="UP000220629">
    <property type="component" value="Unassembled WGS sequence"/>
</dbReference>
<evidence type="ECO:0000313" key="2">
    <source>
        <dbReference type="Proteomes" id="UP000220629"/>
    </source>
</evidence>
<reference evidence="2" key="1">
    <citation type="submission" date="2017-09" db="EMBL/GenBank/DDBJ databases">
        <title>FDA dAtabase for Regulatory Grade micrObial Sequences (FDA-ARGOS): Supporting development and validation of Infectious Disease Dx tests.</title>
        <authorList>
            <person name="Minogue T."/>
            <person name="Wolcott M."/>
            <person name="Wasieloski L."/>
            <person name="Aguilar W."/>
            <person name="Moore D."/>
            <person name="Tallon L."/>
            <person name="Sadzewicz L."/>
            <person name="Ott S."/>
            <person name="Zhao X."/>
            <person name="Nagaraj S."/>
            <person name="Vavikolanu K."/>
            <person name="Aluvathingal J."/>
            <person name="Nadendla S."/>
            <person name="Sichtig H."/>
        </authorList>
    </citation>
    <scope>NUCLEOTIDE SEQUENCE [LARGE SCALE GENOMIC DNA]</scope>
    <source>
        <strain evidence="2">FDAARGOS_390</strain>
    </source>
</reference>
<sequence length="75" mass="8077">MGFVCLPIASSVRRSVPFVPALLSAATTFVSSTACRAERRRVGVGAVQTMPSTAVETVRIGRPPSLISMTRTPWW</sequence>
<organism evidence="1 2">
    <name type="scientific">Burkholderia gladioli</name>
    <name type="common">Pseudomonas marginata</name>
    <name type="synonym">Phytomonas marginata</name>
    <dbReference type="NCBI Taxonomy" id="28095"/>
    <lineage>
        <taxon>Bacteria</taxon>
        <taxon>Pseudomonadati</taxon>
        <taxon>Pseudomonadota</taxon>
        <taxon>Betaproteobacteria</taxon>
        <taxon>Burkholderiales</taxon>
        <taxon>Burkholderiaceae</taxon>
        <taxon>Burkholderia</taxon>
    </lineage>
</organism>
<dbReference type="AlphaFoldDB" id="A0A2A7RYI5"/>
<gene>
    <name evidence="1" type="ORF">CRM94_17530</name>
</gene>
<evidence type="ECO:0000313" key="1">
    <source>
        <dbReference type="EMBL" id="PEH36457.1"/>
    </source>
</evidence>
<comment type="caution">
    <text evidence="1">The sequence shown here is derived from an EMBL/GenBank/DDBJ whole genome shotgun (WGS) entry which is preliminary data.</text>
</comment>
<accession>A0A2A7RYI5</accession>
<name>A0A2A7RYI5_BURGA</name>
<proteinExistence type="predicted"/>